<proteinExistence type="predicted"/>
<evidence type="ECO:0000313" key="2">
    <source>
        <dbReference type="Proteomes" id="UP000094455"/>
    </source>
</evidence>
<dbReference type="Proteomes" id="UP000094455">
    <property type="component" value="Unassembled WGS sequence"/>
</dbReference>
<organism evidence="1 2">
    <name type="scientific">Pichia membranifaciens NRRL Y-2026</name>
    <dbReference type="NCBI Taxonomy" id="763406"/>
    <lineage>
        <taxon>Eukaryota</taxon>
        <taxon>Fungi</taxon>
        <taxon>Dikarya</taxon>
        <taxon>Ascomycota</taxon>
        <taxon>Saccharomycotina</taxon>
        <taxon>Pichiomycetes</taxon>
        <taxon>Pichiales</taxon>
        <taxon>Pichiaceae</taxon>
        <taxon>Pichia</taxon>
    </lineage>
</organism>
<protein>
    <submittedName>
        <fullName evidence="1">Uncharacterized protein</fullName>
    </submittedName>
</protein>
<accession>A0A1E3NM44</accession>
<dbReference type="EMBL" id="KV454002">
    <property type="protein sequence ID" value="ODQ47215.1"/>
    <property type="molecule type" value="Genomic_DNA"/>
</dbReference>
<dbReference type="GeneID" id="30176411"/>
<dbReference type="AlphaFoldDB" id="A0A1E3NM44"/>
<gene>
    <name evidence="1" type="ORF">PICMEDRAFT_108790</name>
</gene>
<name>A0A1E3NM44_9ASCO</name>
<reference evidence="1 2" key="1">
    <citation type="journal article" date="2016" name="Proc. Natl. Acad. Sci. U.S.A.">
        <title>Comparative genomics of biotechnologically important yeasts.</title>
        <authorList>
            <person name="Riley R."/>
            <person name="Haridas S."/>
            <person name="Wolfe K.H."/>
            <person name="Lopes M.R."/>
            <person name="Hittinger C.T."/>
            <person name="Goeker M."/>
            <person name="Salamov A.A."/>
            <person name="Wisecaver J.H."/>
            <person name="Long T.M."/>
            <person name="Calvey C.H."/>
            <person name="Aerts A.L."/>
            <person name="Barry K.W."/>
            <person name="Choi C."/>
            <person name="Clum A."/>
            <person name="Coughlan A.Y."/>
            <person name="Deshpande S."/>
            <person name="Douglass A.P."/>
            <person name="Hanson S.J."/>
            <person name="Klenk H.-P."/>
            <person name="LaButti K.M."/>
            <person name="Lapidus A."/>
            <person name="Lindquist E.A."/>
            <person name="Lipzen A.M."/>
            <person name="Meier-Kolthoff J.P."/>
            <person name="Ohm R.A."/>
            <person name="Otillar R.P."/>
            <person name="Pangilinan J.L."/>
            <person name="Peng Y."/>
            <person name="Rokas A."/>
            <person name="Rosa C.A."/>
            <person name="Scheuner C."/>
            <person name="Sibirny A.A."/>
            <person name="Slot J.C."/>
            <person name="Stielow J.B."/>
            <person name="Sun H."/>
            <person name="Kurtzman C.P."/>
            <person name="Blackwell M."/>
            <person name="Grigoriev I.V."/>
            <person name="Jeffries T.W."/>
        </authorList>
    </citation>
    <scope>NUCLEOTIDE SEQUENCE [LARGE SCALE GENOMIC DNA]</scope>
    <source>
        <strain evidence="1 2">NRRL Y-2026</strain>
    </source>
</reference>
<evidence type="ECO:0000313" key="1">
    <source>
        <dbReference type="EMBL" id="ODQ47215.1"/>
    </source>
</evidence>
<sequence>MFVRGGVCGGRNFQTAESCAALRTLKYCVREQIGSFQCTPVFAHYTRSGKRGRRKCLRHQGAAAAKNFRRSTQKALIRVDRRKFGRDRRVGDGPVTEARPGRPGCRERRFRWWRRVQWS</sequence>
<keyword evidence="2" id="KW-1185">Reference proteome</keyword>
<dbReference type="RefSeq" id="XP_019018328.1">
    <property type="nucleotide sequence ID" value="XM_019159724.1"/>
</dbReference>